<dbReference type="Gramene" id="PUZ52023">
    <property type="protein sequence ID" value="PUZ52023"/>
    <property type="gene ID" value="GQ55_6G237300"/>
</dbReference>
<sequence>MAEEGFRRLPDDVFVQILMLLPTSSRRRFRLVCKRWRDMINERTPERQVGTNVLAFIRQQRSCSRALVFDNKDWLRRHAWMYPCSHERSKIDMVGTCNGLLCLHEIMASSNGGSFFSAITVTNPITGETLALPPAPRSWEWEQVRSPGKYSFGYHPTTGRYKVVHIPCGRRQAVYALQVFTLGDTAWREVPVDTWPGATYNRLYEPISVDGRTYWLDAFSHRVMELDLEDERVTSFAAPPAACPGLIPEDAGWKLTNVRGRLGVVVATATGRVEVWVLDGGGAQPQWSRRYDDIVGVEPVAPRTSGYWVAAPQLTHGGYILRALRNWVPDHVWGFRRWGRRRLHRHKVGDLTGGGQLRAVKEPELVMLMSEEESNGDLKTFAYVETLEPVPSIHG</sequence>
<dbReference type="Gene3D" id="1.20.1280.50">
    <property type="match status" value="1"/>
</dbReference>
<dbReference type="AlphaFoldDB" id="A0A2T7D8Y5"/>
<dbReference type="OrthoDB" id="689211at2759"/>
<dbReference type="InterPro" id="IPR017451">
    <property type="entry name" value="F-box-assoc_interact_dom"/>
</dbReference>
<dbReference type="PANTHER" id="PTHR31111:SF133">
    <property type="entry name" value="OS07G0196600 PROTEIN"/>
    <property type="match status" value="1"/>
</dbReference>
<dbReference type="Pfam" id="PF08268">
    <property type="entry name" value="FBA_3"/>
    <property type="match status" value="1"/>
</dbReference>
<evidence type="ECO:0000259" key="1">
    <source>
        <dbReference type="PROSITE" id="PS50181"/>
    </source>
</evidence>
<evidence type="ECO:0000313" key="2">
    <source>
        <dbReference type="EMBL" id="PUZ52023.1"/>
    </source>
</evidence>
<dbReference type="SUPFAM" id="SSF81383">
    <property type="entry name" value="F-box domain"/>
    <property type="match status" value="1"/>
</dbReference>
<feature type="domain" description="F-box" evidence="1">
    <location>
        <begin position="3"/>
        <end position="49"/>
    </location>
</feature>
<dbReference type="InterPro" id="IPR013187">
    <property type="entry name" value="F-box-assoc_dom_typ3"/>
</dbReference>
<organism evidence="2 3">
    <name type="scientific">Panicum hallii var. hallii</name>
    <dbReference type="NCBI Taxonomy" id="1504633"/>
    <lineage>
        <taxon>Eukaryota</taxon>
        <taxon>Viridiplantae</taxon>
        <taxon>Streptophyta</taxon>
        <taxon>Embryophyta</taxon>
        <taxon>Tracheophyta</taxon>
        <taxon>Spermatophyta</taxon>
        <taxon>Magnoliopsida</taxon>
        <taxon>Liliopsida</taxon>
        <taxon>Poales</taxon>
        <taxon>Poaceae</taxon>
        <taxon>PACMAD clade</taxon>
        <taxon>Panicoideae</taxon>
        <taxon>Panicodae</taxon>
        <taxon>Paniceae</taxon>
        <taxon>Panicinae</taxon>
        <taxon>Panicum</taxon>
        <taxon>Panicum sect. Panicum</taxon>
    </lineage>
</organism>
<gene>
    <name evidence="2" type="ORF">GQ55_6G237300</name>
</gene>
<dbReference type="EMBL" id="CM009754">
    <property type="protein sequence ID" value="PUZ52023.1"/>
    <property type="molecule type" value="Genomic_DNA"/>
</dbReference>
<dbReference type="Pfam" id="PF00646">
    <property type="entry name" value="F-box"/>
    <property type="match status" value="1"/>
</dbReference>
<name>A0A2T7D8Y5_9POAL</name>
<keyword evidence="3" id="KW-1185">Reference proteome</keyword>
<evidence type="ECO:0000313" key="3">
    <source>
        <dbReference type="Proteomes" id="UP000244336"/>
    </source>
</evidence>
<protein>
    <recommendedName>
        <fullName evidence="1">F-box domain-containing protein</fullName>
    </recommendedName>
</protein>
<dbReference type="SMART" id="SM00256">
    <property type="entry name" value="FBOX"/>
    <property type="match status" value="1"/>
</dbReference>
<reference evidence="2 3" key="1">
    <citation type="submission" date="2018-04" db="EMBL/GenBank/DDBJ databases">
        <title>WGS assembly of Panicum hallii var. hallii HAL2.</title>
        <authorList>
            <person name="Lovell J."/>
            <person name="Jenkins J."/>
            <person name="Lowry D."/>
            <person name="Mamidi S."/>
            <person name="Sreedasyam A."/>
            <person name="Weng X."/>
            <person name="Barry K."/>
            <person name="Bonette J."/>
            <person name="Campitelli B."/>
            <person name="Daum C."/>
            <person name="Gordon S."/>
            <person name="Gould B."/>
            <person name="Lipzen A."/>
            <person name="MacQueen A."/>
            <person name="Palacio-Mejia J."/>
            <person name="Plott C."/>
            <person name="Shakirov E."/>
            <person name="Shu S."/>
            <person name="Yoshinaga Y."/>
            <person name="Zane M."/>
            <person name="Rokhsar D."/>
            <person name="Grimwood J."/>
            <person name="Schmutz J."/>
            <person name="Juenger T."/>
        </authorList>
    </citation>
    <scope>NUCLEOTIDE SEQUENCE [LARGE SCALE GENOMIC DNA]</scope>
    <source>
        <strain evidence="3">cv. HAL2</strain>
    </source>
</reference>
<dbReference type="PANTHER" id="PTHR31111">
    <property type="entry name" value="BNAA05G37150D PROTEIN-RELATED"/>
    <property type="match status" value="1"/>
</dbReference>
<dbReference type="NCBIfam" id="TIGR01640">
    <property type="entry name" value="F_box_assoc_1"/>
    <property type="match status" value="1"/>
</dbReference>
<dbReference type="PROSITE" id="PS50181">
    <property type="entry name" value="FBOX"/>
    <property type="match status" value="1"/>
</dbReference>
<dbReference type="InterPro" id="IPR036047">
    <property type="entry name" value="F-box-like_dom_sf"/>
</dbReference>
<proteinExistence type="predicted"/>
<dbReference type="Proteomes" id="UP000244336">
    <property type="component" value="Chromosome 6"/>
</dbReference>
<dbReference type="STRING" id="1504633.A0A2T7D8Y5"/>
<accession>A0A2T7D8Y5</accession>
<dbReference type="InterPro" id="IPR001810">
    <property type="entry name" value="F-box_dom"/>
</dbReference>